<evidence type="ECO:0000313" key="2">
    <source>
        <dbReference type="EMBL" id="HIY89407.1"/>
    </source>
</evidence>
<reference evidence="2" key="1">
    <citation type="journal article" date="2021" name="PeerJ">
        <title>Extensive microbial diversity within the chicken gut microbiome revealed by metagenomics and culture.</title>
        <authorList>
            <person name="Gilroy R."/>
            <person name="Ravi A."/>
            <person name="Getino M."/>
            <person name="Pursley I."/>
            <person name="Horton D.L."/>
            <person name="Alikhan N.F."/>
            <person name="Baker D."/>
            <person name="Gharbi K."/>
            <person name="Hall N."/>
            <person name="Watson M."/>
            <person name="Adriaenssens E.M."/>
            <person name="Foster-Nyarko E."/>
            <person name="Jarju S."/>
            <person name="Secka A."/>
            <person name="Antonio M."/>
            <person name="Oren A."/>
            <person name="Chaudhuri R.R."/>
            <person name="La Ragione R."/>
            <person name="Hildebrand F."/>
            <person name="Pallen M.J."/>
        </authorList>
    </citation>
    <scope>NUCLEOTIDE SEQUENCE</scope>
    <source>
        <strain evidence="2">Gambia2-208</strain>
    </source>
</reference>
<dbReference type="PROSITE" id="PS51257">
    <property type="entry name" value="PROKAR_LIPOPROTEIN"/>
    <property type="match status" value="1"/>
</dbReference>
<feature type="chain" id="PRO_5038371273" evidence="1">
    <location>
        <begin position="19"/>
        <end position="102"/>
    </location>
</feature>
<keyword evidence="1" id="KW-0732">Signal</keyword>
<dbReference type="Proteomes" id="UP000886851">
    <property type="component" value="Unassembled WGS sequence"/>
</dbReference>
<evidence type="ECO:0000313" key="3">
    <source>
        <dbReference type="Proteomes" id="UP000886851"/>
    </source>
</evidence>
<name>A0A9D2CKV5_9BACE</name>
<comment type="caution">
    <text evidence="2">The sequence shown here is derived from an EMBL/GenBank/DDBJ whole genome shotgun (WGS) entry which is preliminary data.</text>
</comment>
<dbReference type="InterPro" id="IPR032593">
    <property type="entry name" value="DUF4907"/>
</dbReference>
<dbReference type="EMBL" id="DXCV01000085">
    <property type="protein sequence ID" value="HIY89407.1"/>
    <property type="molecule type" value="Genomic_DNA"/>
</dbReference>
<dbReference type="Pfam" id="PF16250">
    <property type="entry name" value="DUF4907"/>
    <property type="match status" value="1"/>
</dbReference>
<protein>
    <submittedName>
        <fullName evidence="2">DUF4907 domain-containing protein</fullName>
    </submittedName>
</protein>
<gene>
    <name evidence="2" type="ORF">H9824_12015</name>
</gene>
<evidence type="ECO:0000256" key="1">
    <source>
        <dbReference type="SAM" id="SignalP"/>
    </source>
</evidence>
<accession>A0A9D2CKV5</accession>
<dbReference type="AlphaFoldDB" id="A0A9D2CKV5"/>
<proteinExistence type="predicted"/>
<sequence>MKTTLLVLVGTGALLVLAACLSGCSSREEPHCRTFPVPGGYGYAILYQRDTLIKQPYMPAIGGRQPFRTAREAQAIGELVCRKLHEGHPPTLTPEEVADKME</sequence>
<organism evidence="2 3">
    <name type="scientific">Candidatus Bacteroides pullicola</name>
    <dbReference type="NCBI Taxonomy" id="2838475"/>
    <lineage>
        <taxon>Bacteria</taxon>
        <taxon>Pseudomonadati</taxon>
        <taxon>Bacteroidota</taxon>
        <taxon>Bacteroidia</taxon>
        <taxon>Bacteroidales</taxon>
        <taxon>Bacteroidaceae</taxon>
        <taxon>Bacteroides</taxon>
    </lineage>
</organism>
<reference evidence="2" key="2">
    <citation type="submission" date="2021-04" db="EMBL/GenBank/DDBJ databases">
        <authorList>
            <person name="Gilroy R."/>
        </authorList>
    </citation>
    <scope>NUCLEOTIDE SEQUENCE</scope>
    <source>
        <strain evidence="2">Gambia2-208</strain>
    </source>
</reference>
<feature type="signal peptide" evidence="1">
    <location>
        <begin position="1"/>
        <end position="18"/>
    </location>
</feature>